<dbReference type="Proteomes" id="UP001141434">
    <property type="component" value="Unassembled WGS sequence"/>
</dbReference>
<accession>A0A9W9EM21</accession>
<sequence>MEAKRQGAAHQREEFSRFAERWETRIRDFFAQLRIPQSNKVFDATNLVSVYANRALAGMVAASGVLSIVFELRTLQKMHMSSLWVFRLSNLTLAVCEWARHLSIKPPHIQDLAPPLKAAHGPTAVGAVKGDYCL</sequence>
<protein>
    <submittedName>
        <fullName evidence="2">Uncharacterized protein</fullName>
    </submittedName>
</protein>
<proteinExistence type="predicted"/>
<dbReference type="GeneID" id="81398508"/>
<dbReference type="AlphaFoldDB" id="A0A9W9EM21"/>
<evidence type="ECO:0000256" key="1">
    <source>
        <dbReference type="SAM" id="Phobius"/>
    </source>
</evidence>
<reference evidence="2" key="1">
    <citation type="submission" date="2022-11" db="EMBL/GenBank/DDBJ databases">
        <authorList>
            <person name="Petersen C."/>
        </authorList>
    </citation>
    <scope>NUCLEOTIDE SEQUENCE</scope>
    <source>
        <strain evidence="2">IBT 34128</strain>
    </source>
</reference>
<keyword evidence="1" id="KW-0472">Membrane</keyword>
<keyword evidence="1" id="KW-0812">Transmembrane</keyword>
<gene>
    <name evidence="2" type="ORF">NUU61_008814</name>
</gene>
<feature type="transmembrane region" description="Helical" evidence="1">
    <location>
        <begin position="51"/>
        <end position="70"/>
    </location>
</feature>
<dbReference type="EMBL" id="JAPMSZ010000011">
    <property type="protein sequence ID" value="KAJ5084235.1"/>
    <property type="molecule type" value="Genomic_DNA"/>
</dbReference>
<organism evidence="2 3">
    <name type="scientific">Penicillium alfredii</name>
    <dbReference type="NCBI Taxonomy" id="1506179"/>
    <lineage>
        <taxon>Eukaryota</taxon>
        <taxon>Fungi</taxon>
        <taxon>Dikarya</taxon>
        <taxon>Ascomycota</taxon>
        <taxon>Pezizomycotina</taxon>
        <taxon>Eurotiomycetes</taxon>
        <taxon>Eurotiomycetidae</taxon>
        <taxon>Eurotiales</taxon>
        <taxon>Aspergillaceae</taxon>
        <taxon>Penicillium</taxon>
    </lineage>
</organism>
<keyword evidence="1" id="KW-1133">Transmembrane helix</keyword>
<comment type="caution">
    <text evidence="2">The sequence shown here is derived from an EMBL/GenBank/DDBJ whole genome shotgun (WGS) entry which is preliminary data.</text>
</comment>
<dbReference type="RefSeq" id="XP_056507632.1">
    <property type="nucleotide sequence ID" value="XM_056659339.1"/>
</dbReference>
<reference evidence="2" key="2">
    <citation type="journal article" date="2023" name="IMA Fungus">
        <title>Comparative genomic study of the Penicillium genus elucidates a diverse pangenome and 15 lateral gene transfer events.</title>
        <authorList>
            <person name="Petersen C."/>
            <person name="Sorensen T."/>
            <person name="Nielsen M.R."/>
            <person name="Sondergaard T.E."/>
            <person name="Sorensen J.L."/>
            <person name="Fitzpatrick D.A."/>
            <person name="Frisvad J.C."/>
            <person name="Nielsen K.L."/>
        </authorList>
    </citation>
    <scope>NUCLEOTIDE SEQUENCE</scope>
    <source>
        <strain evidence="2">IBT 34128</strain>
    </source>
</reference>
<evidence type="ECO:0000313" key="3">
    <source>
        <dbReference type="Proteomes" id="UP001141434"/>
    </source>
</evidence>
<keyword evidence="3" id="KW-1185">Reference proteome</keyword>
<evidence type="ECO:0000313" key="2">
    <source>
        <dbReference type="EMBL" id="KAJ5084235.1"/>
    </source>
</evidence>
<name>A0A9W9EM21_9EURO</name>
<dbReference type="OrthoDB" id="3789824at2759"/>